<evidence type="ECO:0000313" key="5">
    <source>
        <dbReference type="Proteomes" id="UP000492821"/>
    </source>
</evidence>
<dbReference type="PANTHER" id="PTHR15715">
    <property type="entry name" value="CENTROSOMAL PROTEIN OF 170 KDA"/>
    <property type="match status" value="1"/>
</dbReference>
<feature type="region of interest" description="Disordered" evidence="2">
    <location>
        <begin position="555"/>
        <end position="583"/>
    </location>
</feature>
<dbReference type="Pfam" id="PF00498">
    <property type="entry name" value="FHA"/>
    <property type="match status" value="1"/>
</dbReference>
<dbReference type="InterPro" id="IPR000253">
    <property type="entry name" value="FHA_dom"/>
</dbReference>
<dbReference type="WBParaSite" id="Pan_g10713.t3">
    <property type="protein sequence ID" value="Pan_g10713.t3"/>
    <property type="gene ID" value="Pan_g10713"/>
</dbReference>
<dbReference type="InterPro" id="IPR051176">
    <property type="entry name" value="Cent_Immune-Sig_Mod"/>
</dbReference>
<dbReference type="CDD" id="cd21911">
    <property type="entry name" value="CC1_SLMAP"/>
    <property type="match status" value="1"/>
</dbReference>
<evidence type="ECO:0000313" key="6">
    <source>
        <dbReference type="WBParaSite" id="Pan_g10713.t3"/>
    </source>
</evidence>
<feature type="transmembrane region" description="Helical" evidence="3">
    <location>
        <begin position="512"/>
        <end position="536"/>
    </location>
</feature>
<keyword evidence="3" id="KW-0812">Transmembrane</keyword>
<feature type="domain" description="FHA" evidence="4">
    <location>
        <begin position="45"/>
        <end position="100"/>
    </location>
</feature>
<evidence type="ECO:0000259" key="4">
    <source>
        <dbReference type="PROSITE" id="PS50006"/>
    </source>
</evidence>
<dbReference type="CDD" id="cd22679">
    <property type="entry name" value="FHA_SLMAP"/>
    <property type="match status" value="1"/>
</dbReference>
<keyword evidence="3" id="KW-1133">Transmembrane helix</keyword>
<dbReference type="AlphaFoldDB" id="A0A7E4ZQ97"/>
<reference evidence="5" key="1">
    <citation type="journal article" date="2013" name="Genetics">
        <title>The draft genome and transcriptome of Panagrellus redivivus are shaped by the harsh demands of a free-living lifestyle.</title>
        <authorList>
            <person name="Srinivasan J."/>
            <person name="Dillman A.R."/>
            <person name="Macchietto M.G."/>
            <person name="Heikkinen L."/>
            <person name="Lakso M."/>
            <person name="Fracchia K.M."/>
            <person name="Antoshechkin I."/>
            <person name="Mortazavi A."/>
            <person name="Wong G."/>
            <person name="Sternberg P.W."/>
        </authorList>
    </citation>
    <scope>NUCLEOTIDE SEQUENCE [LARGE SCALE GENOMIC DNA]</scope>
    <source>
        <strain evidence="5">MT8872</strain>
    </source>
</reference>
<dbReference type="Proteomes" id="UP000492821">
    <property type="component" value="Unassembled WGS sequence"/>
</dbReference>
<evidence type="ECO:0000256" key="2">
    <source>
        <dbReference type="SAM" id="MobiDB-lite"/>
    </source>
</evidence>
<reference evidence="6" key="2">
    <citation type="submission" date="2020-10" db="UniProtKB">
        <authorList>
            <consortium name="WormBaseParasite"/>
        </authorList>
    </citation>
    <scope>IDENTIFICATION</scope>
</reference>
<dbReference type="Gene3D" id="2.60.200.20">
    <property type="match status" value="1"/>
</dbReference>
<organism evidence="5 6">
    <name type="scientific">Panagrellus redivivus</name>
    <name type="common">Microworm</name>
    <dbReference type="NCBI Taxonomy" id="6233"/>
    <lineage>
        <taxon>Eukaryota</taxon>
        <taxon>Metazoa</taxon>
        <taxon>Ecdysozoa</taxon>
        <taxon>Nematoda</taxon>
        <taxon>Chromadorea</taxon>
        <taxon>Rhabditida</taxon>
        <taxon>Tylenchina</taxon>
        <taxon>Panagrolaimomorpha</taxon>
        <taxon>Panagrolaimoidea</taxon>
        <taxon>Panagrolaimidae</taxon>
        <taxon>Panagrellus</taxon>
    </lineage>
</organism>
<dbReference type="SMART" id="SM00240">
    <property type="entry name" value="FHA"/>
    <property type="match status" value="1"/>
</dbReference>
<name>A0A7E4ZQ97_PANRE</name>
<sequence length="583" mass="64891">MAVNKNPPSSKQPETGPVMLLTPCHNSHEFQDRRVVVPRGEDSAVKIGRAVGRFAATPNNAIFDCKVLSRNHAVVWCEEDTFFIKDTKSSNGTFINNHRLSGSSEVSGPVQLNSGDILQLGVEIVDNTKRVIVASGCVVAMVRFLNEKGEEIGNRRSAIQDATSNMSERIPKNCLVVSEDQMYQMQQYIFEAKHRESALGNKLMVLQEALKSAKIAAEANWQAMINEDRLLSRIEVLESQLTFCLNKNLTDVELKAKVQEIFNEREKLESSTKDRLRKYIEEASEARLRHEEAEIALMNVEEQNTMLKESLSDTQRELGHHKAESEKLNSNYEVVCRELENARAENQKLATRIKELEKEVPESTEEAEIKDNASTTDLVTMMDPVPSEPAPVGIFPKVELPPFTSVLNNRVSANALLTYGVDFQRLQKGLEGLASEGSAYPGSPLDIQHMICDLIVAITRESHIEAVESENTKPAKCCLVGDCNHDVSKLVELKQSTAQENQVPNRQPEDGLISLLPLFSLIVLVYYYMLAFTSYLPHQLFASLKNVDHDTATGLDTQSDKATSSPAVETATEAESMLLKKSS</sequence>
<keyword evidence="5" id="KW-1185">Reference proteome</keyword>
<protein>
    <submittedName>
        <fullName evidence="6">FHA domain-containing protein</fullName>
    </submittedName>
</protein>
<keyword evidence="1" id="KW-0175">Coiled coil</keyword>
<keyword evidence="3" id="KW-0472">Membrane</keyword>
<proteinExistence type="predicted"/>
<dbReference type="InterPro" id="IPR008984">
    <property type="entry name" value="SMAD_FHA_dom_sf"/>
</dbReference>
<dbReference type="PROSITE" id="PS50006">
    <property type="entry name" value="FHA_DOMAIN"/>
    <property type="match status" value="1"/>
</dbReference>
<evidence type="ECO:0000256" key="1">
    <source>
        <dbReference type="SAM" id="Coils"/>
    </source>
</evidence>
<dbReference type="SUPFAM" id="SSF49879">
    <property type="entry name" value="SMAD/FHA domain"/>
    <property type="match status" value="1"/>
</dbReference>
<feature type="coiled-coil region" evidence="1">
    <location>
        <begin position="276"/>
        <end position="373"/>
    </location>
</feature>
<dbReference type="PANTHER" id="PTHR15715:SF37">
    <property type="entry name" value="LD47843P"/>
    <property type="match status" value="1"/>
</dbReference>
<evidence type="ECO:0000256" key="3">
    <source>
        <dbReference type="SAM" id="Phobius"/>
    </source>
</evidence>
<feature type="compositionally biased region" description="Polar residues" evidence="2">
    <location>
        <begin position="555"/>
        <end position="567"/>
    </location>
</feature>
<accession>A0A7E4ZQ97</accession>